<reference evidence="1 2" key="1">
    <citation type="journal article" date="2020" name="Mol. Biol. Evol.">
        <title>Distinct Expression and Methylation Patterns for Genes with Different Fates following a Single Whole-Genome Duplication in Flowering Plants.</title>
        <authorList>
            <person name="Shi T."/>
            <person name="Rahmani R.S."/>
            <person name="Gugger P.F."/>
            <person name="Wang M."/>
            <person name="Li H."/>
            <person name="Zhang Y."/>
            <person name="Li Z."/>
            <person name="Wang Q."/>
            <person name="Van de Peer Y."/>
            <person name="Marchal K."/>
            <person name="Chen J."/>
        </authorList>
    </citation>
    <scope>NUCLEOTIDE SEQUENCE [LARGE SCALE GENOMIC DNA]</scope>
    <source>
        <tissue evidence="1">Leaf</tissue>
    </source>
</reference>
<dbReference type="AlphaFoldDB" id="A0A822ZNN4"/>
<organism evidence="1 2">
    <name type="scientific">Nelumbo nucifera</name>
    <name type="common">Sacred lotus</name>
    <dbReference type="NCBI Taxonomy" id="4432"/>
    <lineage>
        <taxon>Eukaryota</taxon>
        <taxon>Viridiplantae</taxon>
        <taxon>Streptophyta</taxon>
        <taxon>Embryophyta</taxon>
        <taxon>Tracheophyta</taxon>
        <taxon>Spermatophyta</taxon>
        <taxon>Magnoliopsida</taxon>
        <taxon>Proteales</taxon>
        <taxon>Nelumbonaceae</taxon>
        <taxon>Nelumbo</taxon>
    </lineage>
</organism>
<name>A0A822ZNN4_NELNU</name>
<proteinExistence type="predicted"/>
<accession>A0A822ZNN4</accession>
<sequence>MKPKEEDNGVPPTPKKRFSFPMEQAKLQHRSFNHSLKEEYMIISR</sequence>
<dbReference type="EMBL" id="DUZY01000008">
    <property type="protein sequence ID" value="DAD47604.1"/>
    <property type="molecule type" value="Genomic_DNA"/>
</dbReference>
<keyword evidence="2" id="KW-1185">Reference proteome</keyword>
<evidence type="ECO:0000313" key="1">
    <source>
        <dbReference type="EMBL" id="DAD47604.1"/>
    </source>
</evidence>
<protein>
    <submittedName>
        <fullName evidence="1">Uncharacterized protein</fullName>
    </submittedName>
</protein>
<evidence type="ECO:0000313" key="2">
    <source>
        <dbReference type="Proteomes" id="UP000607653"/>
    </source>
</evidence>
<dbReference type="Proteomes" id="UP000607653">
    <property type="component" value="Unassembled WGS sequence"/>
</dbReference>
<comment type="caution">
    <text evidence="1">The sequence shown here is derived from an EMBL/GenBank/DDBJ whole genome shotgun (WGS) entry which is preliminary data.</text>
</comment>
<gene>
    <name evidence="1" type="ORF">HUJ06_017541</name>
</gene>